<keyword evidence="4 12" id="KW-0812">Transmembrane</keyword>
<dbReference type="CDD" id="cd07302">
    <property type="entry name" value="CHD"/>
    <property type="match status" value="2"/>
</dbReference>
<dbReference type="eggNOG" id="KOG3619">
    <property type="taxonomic scope" value="Eukaryota"/>
</dbReference>
<evidence type="ECO:0000256" key="10">
    <source>
        <dbReference type="ARBA" id="ARBA00023136"/>
    </source>
</evidence>
<dbReference type="GO" id="GO:0005524">
    <property type="term" value="F:ATP binding"/>
    <property type="evidence" value="ECO:0007669"/>
    <property type="project" value="UniProtKB-KW"/>
</dbReference>
<dbReference type="SMR" id="B4LBW9"/>
<keyword evidence="5" id="KW-0479">Metal-binding</keyword>
<feature type="transmembrane region" description="Helical" evidence="12">
    <location>
        <begin position="118"/>
        <end position="136"/>
    </location>
</feature>
<evidence type="ECO:0000256" key="7">
    <source>
        <dbReference type="ARBA" id="ARBA00022840"/>
    </source>
</evidence>
<dbReference type="Proteomes" id="UP000008792">
    <property type="component" value="Unassembled WGS sequence"/>
</dbReference>
<dbReference type="InParanoid" id="B4LBW9"/>
<dbReference type="FunFam" id="3.30.70.1230:FF:000024">
    <property type="entry name" value="ACXA, isoform A"/>
    <property type="match status" value="1"/>
</dbReference>
<protein>
    <recommendedName>
        <fullName evidence="3">adenylate cyclase</fullName>
        <ecNumber evidence="3">4.6.1.1</ecNumber>
    </recommendedName>
</protein>
<dbReference type="SUPFAM" id="SSF55073">
    <property type="entry name" value="Nucleotide cyclase"/>
    <property type="match status" value="2"/>
</dbReference>
<sequence>MPYVVLMVLLPLILLICFKNKSHYKHFTLWNNLASCTAALLVTFIDTFLMFMVDKTDKHIKSSYDHIIIISVYFFLPIAFYGIPSLLGIAVSVLYILYFIVSSLSISEELTWTLHGCYAIYIISLNMLMEAFRIFMEFHLRQMLLRRYQLLHQNFLLKAAMQKEKDMMQTILPADIVDTLLQEIHKRIEDQRIGTHFLTPLILFIELHSDVSILVADMVNYTHLTTRMDVKEIVKFLHDIFVGFEQAAEKNEVLRIKFLGNSFTCVSGIQEHSRAHANSCLDLALDMINMMETLRETYGLNIDVRIAVHSGEVFTAIIGRIKWQYDIWSRDVDIAYRLELLGMPGKVHVSQTTLDFLHNEYFYDEGTFLAKEDPILKKANILTYLIGPQPRKFIIKTVTYSYISSSEYSVMSSSRVNSDKDLDTVGEIREKTHEGMLEKVECMPVDGIQLARIFDFSYRIDRGNEDYMFKPYISSFWRLFRHSEVEWNYINEPNLLLKYSLLIILFVGLLFLLQNLMLPKTTFVFKLLLLLVTLMLICFFAFYKKIAIQFSKSPNTYQPKCFVHRSLVMLSELLEENLTLRIFTYIICIIIIYAMATLNTVLLKLEQMQKSGAKSQPDDDLDRETFEPWEATQNVIMVFIAMFFVVVPLFFKAAIIVLMCILHILTVHTFYTSLRRVQTTNMGMTSELASIWYILAFTLLVLIKEQHVTYLKTVSYHYKSLHRKKHMLTEKSKLNATIIMANILPSHVVNLFLNRDASDELFCESYDKIAVLFATIVNFESEKTGLRVLNEYICLFDDLLAYYIHNFKVEKIKVTGWTYMAACGLKVDPEMDSALTMPLSTDRAKSYKKSKQNNFTEYSVTFRAHQSRFSHPLLEHDDKCVLTLVHFAADLLRIMQDISILNYSMSYVDSMPGQLKIGISHGPAVAGVVGLSRPHYDIWGHTVNMASHLAFSGVAGRIQVTEHTAITLERFDIKCEYHGKTHAKIVGEIPMFLVDMDEDLNFQYVDELYLDSSEIVHAVGQDTNKGNINILYMEPSGSSDDDVENKK</sequence>
<dbReference type="OrthoDB" id="10006362at2759"/>
<dbReference type="HOGENOM" id="CLU_001072_2_0_1"/>
<dbReference type="InterPro" id="IPR029787">
    <property type="entry name" value="Nucleotide_cyclase"/>
</dbReference>
<evidence type="ECO:0000256" key="4">
    <source>
        <dbReference type="ARBA" id="ARBA00022692"/>
    </source>
</evidence>
<name>B4LBW9_DROVI</name>
<dbReference type="EMBL" id="CH940647">
    <property type="protein sequence ID" value="EDW69769.2"/>
    <property type="molecule type" value="Genomic_DNA"/>
</dbReference>
<dbReference type="GO" id="GO:0005886">
    <property type="term" value="C:plasma membrane"/>
    <property type="evidence" value="ECO:0007669"/>
    <property type="project" value="TreeGrafter"/>
</dbReference>
<dbReference type="GO" id="GO:0046872">
    <property type="term" value="F:metal ion binding"/>
    <property type="evidence" value="ECO:0007669"/>
    <property type="project" value="UniProtKB-KW"/>
</dbReference>
<evidence type="ECO:0000256" key="12">
    <source>
        <dbReference type="SAM" id="Phobius"/>
    </source>
</evidence>
<dbReference type="PANTHER" id="PTHR45627">
    <property type="entry name" value="ADENYLATE CYCLASE TYPE 1"/>
    <property type="match status" value="1"/>
</dbReference>
<feature type="transmembrane region" description="Helical" evidence="12">
    <location>
        <begin position="686"/>
        <end position="703"/>
    </location>
</feature>
<dbReference type="PANTHER" id="PTHR45627:SF23">
    <property type="entry name" value="AT30656P-RELATED"/>
    <property type="match status" value="1"/>
</dbReference>
<feature type="transmembrane region" description="Helical" evidence="12">
    <location>
        <begin position="29"/>
        <end position="51"/>
    </location>
</feature>
<keyword evidence="9 12" id="KW-1133">Transmembrane helix</keyword>
<dbReference type="EC" id="4.6.1.1" evidence="3"/>
<evidence type="ECO:0000313" key="15">
    <source>
        <dbReference type="Proteomes" id="UP000008792"/>
    </source>
</evidence>
<accession>B4LBW9</accession>
<dbReference type="GO" id="GO:0007189">
    <property type="term" value="P:adenylate cyclase-activating G protein-coupled receptor signaling pathway"/>
    <property type="evidence" value="ECO:0007669"/>
    <property type="project" value="TreeGrafter"/>
</dbReference>
<evidence type="ECO:0000256" key="5">
    <source>
        <dbReference type="ARBA" id="ARBA00022723"/>
    </source>
</evidence>
<dbReference type="GO" id="GO:0004016">
    <property type="term" value="F:adenylate cyclase activity"/>
    <property type="evidence" value="ECO:0007669"/>
    <property type="project" value="UniProtKB-EC"/>
</dbReference>
<feature type="transmembrane region" description="Helical" evidence="12">
    <location>
        <begin position="635"/>
        <end position="665"/>
    </location>
</feature>
<evidence type="ECO:0000256" key="6">
    <source>
        <dbReference type="ARBA" id="ARBA00022741"/>
    </source>
</evidence>
<dbReference type="FunCoup" id="B4LBW9">
    <property type="interactions" value="89"/>
</dbReference>
<dbReference type="GO" id="GO:0009190">
    <property type="term" value="P:cyclic nucleotide biosynthetic process"/>
    <property type="evidence" value="ECO:0007669"/>
    <property type="project" value="InterPro"/>
</dbReference>
<dbReference type="KEGG" id="dvi:6624211"/>
<dbReference type="InterPro" id="IPR001054">
    <property type="entry name" value="A/G_cyclase"/>
</dbReference>
<comment type="catalytic activity">
    <reaction evidence="1">
        <text>ATP = 3',5'-cyclic AMP + diphosphate</text>
        <dbReference type="Rhea" id="RHEA:15389"/>
        <dbReference type="ChEBI" id="CHEBI:30616"/>
        <dbReference type="ChEBI" id="CHEBI:33019"/>
        <dbReference type="ChEBI" id="CHEBI:58165"/>
        <dbReference type="EC" id="4.6.1.1"/>
    </reaction>
</comment>
<evidence type="ECO:0000256" key="11">
    <source>
        <dbReference type="ARBA" id="ARBA00023239"/>
    </source>
</evidence>
<feature type="domain" description="Guanylate cyclase" evidence="13">
    <location>
        <begin position="770"/>
        <end position="950"/>
    </location>
</feature>
<dbReference type="Gene3D" id="3.30.70.1230">
    <property type="entry name" value="Nucleotide cyclase"/>
    <property type="match status" value="2"/>
</dbReference>
<keyword evidence="10 12" id="KW-0472">Membrane</keyword>
<evidence type="ECO:0000259" key="13">
    <source>
        <dbReference type="PROSITE" id="PS50125"/>
    </source>
</evidence>
<dbReference type="Pfam" id="PF00211">
    <property type="entry name" value="Guanylate_cyc"/>
    <property type="match status" value="2"/>
</dbReference>
<keyword evidence="8" id="KW-0460">Magnesium</keyword>
<evidence type="ECO:0000256" key="8">
    <source>
        <dbReference type="ARBA" id="ARBA00022842"/>
    </source>
</evidence>
<keyword evidence="6" id="KW-0547">Nucleotide-binding</keyword>
<dbReference type="PROSITE" id="PS50125">
    <property type="entry name" value="GUANYLATE_CYCLASE_2"/>
    <property type="match status" value="2"/>
</dbReference>
<feature type="transmembrane region" description="Helical" evidence="12">
    <location>
        <begin position="523"/>
        <end position="543"/>
    </location>
</feature>
<evidence type="ECO:0000256" key="3">
    <source>
        <dbReference type="ARBA" id="ARBA00012201"/>
    </source>
</evidence>
<keyword evidence="7" id="KW-0067">ATP-binding</keyword>
<keyword evidence="15" id="KW-1185">Reference proteome</keyword>
<evidence type="ECO:0000313" key="14">
    <source>
        <dbReference type="EMBL" id="EDW69769.2"/>
    </source>
</evidence>
<feature type="transmembrane region" description="Helical" evidence="12">
    <location>
        <begin position="496"/>
        <end position="517"/>
    </location>
</feature>
<dbReference type="GO" id="GO:0035556">
    <property type="term" value="P:intracellular signal transduction"/>
    <property type="evidence" value="ECO:0007669"/>
    <property type="project" value="InterPro"/>
</dbReference>
<evidence type="ECO:0000256" key="9">
    <source>
        <dbReference type="ARBA" id="ARBA00022989"/>
    </source>
</evidence>
<dbReference type="AlphaFoldDB" id="B4LBW9"/>
<feature type="domain" description="Guanylate cyclase" evidence="13">
    <location>
        <begin position="212"/>
        <end position="339"/>
    </location>
</feature>
<evidence type="ECO:0000256" key="1">
    <source>
        <dbReference type="ARBA" id="ARBA00001593"/>
    </source>
</evidence>
<proteinExistence type="predicted"/>
<reference evidence="14 15" key="1">
    <citation type="journal article" date="2007" name="Nature">
        <title>Evolution of genes and genomes on the Drosophila phylogeny.</title>
        <authorList>
            <consortium name="Drosophila 12 Genomes Consortium"/>
            <person name="Clark A.G."/>
            <person name="Eisen M.B."/>
            <person name="Smith D.R."/>
            <person name="Bergman C.M."/>
            <person name="Oliver B."/>
            <person name="Markow T.A."/>
            <person name="Kaufman T.C."/>
            <person name="Kellis M."/>
            <person name="Gelbart W."/>
            <person name="Iyer V.N."/>
            <person name="Pollard D.A."/>
            <person name="Sackton T.B."/>
            <person name="Larracuente A.M."/>
            <person name="Singh N.D."/>
            <person name="Abad J.P."/>
            <person name="Abt D.N."/>
            <person name="Adryan B."/>
            <person name="Aguade M."/>
            <person name="Akashi H."/>
            <person name="Anderson W.W."/>
            <person name="Aquadro C.F."/>
            <person name="Ardell D.H."/>
            <person name="Arguello R."/>
            <person name="Artieri C.G."/>
            <person name="Barbash D.A."/>
            <person name="Barker D."/>
            <person name="Barsanti P."/>
            <person name="Batterham P."/>
            <person name="Batzoglou S."/>
            <person name="Begun D."/>
            <person name="Bhutkar A."/>
            <person name="Blanco E."/>
            <person name="Bosak S.A."/>
            <person name="Bradley R.K."/>
            <person name="Brand A.D."/>
            <person name="Brent M.R."/>
            <person name="Brooks A.N."/>
            <person name="Brown R.H."/>
            <person name="Butlin R.K."/>
            <person name="Caggese C."/>
            <person name="Calvi B.R."/>
            <person name="Bernardo de Carvalho A."/>
            <person name="Caspi A."/>
            <person name="Castrezana S."/>
            <person name="Celniker S.E."/>
            <person name="Chang J.L."/>
            <person name="Chapple C."/>
            <person name="Chatterji S."/>
            <person name="Chinwalla A."/>
            <person name="Civetta A."/>
            <person name="Clifton S.W."/>
            <person name="Comeron J.M."/>
            <person name="Costello J.C."/>
            <person name="Coyne J.A."/>
            <person name="Daub J."/>
            <person name="David R.G."/>
            <person name="Delcher A.L."/>
            <person name="Delehaunty K."/>
            <person name="Do C.B."/>
            <person name="Ebling H."/>
            <person name="Edwards K."/>
            <person name="Eickbush T."/>
            <person name="Evans J.D."/>
            <person name="Filipski A."/>
            <person name="Findeiss S."/>
            <person name="Freyhult E."/>
            <person name="Fulton L."/>
            <person name="Fulton R."/>
            <person name="Garcia A.C."/>
            <person name="Gardiner A."/>
            <person name="Garfield D.A."/>
            <person name="Garvin B.E."/>
            <person name="Gibson G."/>
            <person name="Gilbert D."/>
            <person name="Gnerre S."/>
            <person name="Godfrey J."/>
            <person name="Good R."/>
            <person name="Gotea V."/>
            <person name="Gravely B."/>
            <person name="Greenberg A.J."/>
            <person name="Griffiths-Jones S."/>
            <person name="Gross S."/>
            <person name="Guigo R."/>
            <person name="Gustafson E.A."/>
            <person name="Haerty W."/>
            <person name="Hahn M.W."/>
            <person name="Halligan D.L."/>
            <person name="Halpern A.L."/>
            <person name="Halter G.M."/>
            <person name="Han M.V."/>
            <person name="Heger A."/>
            <person name="Hillier L."/>
            <person name="Hinrichs A.S."/>
            <person name="Holmes I."/>
            <person name="Hoskins R.A."/>
            <person name="Hubisz M.J."/>
            <person name="Hultmark D."/>
            <person name="Huntley M.A."/>
            <person name="Jaffe D.B."/>
            <person name="Jagadeeshan S."/>
            <person name="Jeck W.R."/>
            <person name="Johnson J."/>
            <person name="Jones C.D."/>
            <person name="Jordan W.C."/>
            <person name="Karpen G.H."/>
            <person name="Kataoka E."/>
            <person name="Keightley P.D."/>
            <person name="Kheradpour P."/>
            <person name="Kirkness E.F."/>
            <person name="Koerich L.B."/>
            <person name="Kristiansen K."/>
            <person name="Kudrna D."/>
            <person name="Kulathinal R.J."/>
            <person name="Kumar S."/>
            <person name="Kwok R."/>
            <person name="Lander E."/>
            <person name="Langley C.H."/>
            <person name="Lapoint R."/>
            <person name="Lazzaro B.P."/>
            <person name="Lee S.J."/>
            <person name="Levesque L."/>
            <person name="Li R."/>
            <person name="Lin C.F."/>
            <person name="Lin M.F."/>
            <person name="Lindblad-Toh K."/>
            <person name="Llopart A."/>
            <person name="Long M."/>
            <person name="Low L."/>
            <person name="Lozovsky E."/>
            <person name="Lu J."/>
            <person name="Luo M."/>
            <person name="Machado C.A."/>
            <person name="Makalowski W."/>
            <person name="Marzo M."/>
            <person name="Matsuda M."/>
            <person name="Matzkin L."/>
            <person name="McAllister B."/>
            <person name="McBride C.S."/>
            <person name="McKernan B."/>
            <person name="McKernan K."/>
            <person name="Mendez-Lago M."/>
            <person name="Minx P."/>
            <person name="Mollenhauer M.U."/>
            <person name="Montooth K."/>
            <person name="Mount S.M."/>
            <person name="Mu X."/>
            <person name="Myers E."/>
            <person name="Negre B."/>
            <person name="Newfeld S."/>
            <person name="Nielsen R."/>
            <person name="Noor M.A."/>
            <person name="O'Grady P."/>
            <person name="Pachter L."/>
            <person name="Papaceit M."/>
            <person name="Parisi M.J."/>
            <person name="Parisi M."/>
            <person name="Parts L."/>
            <person name="Pedersen J.S."/>
            <person name="Pesole G."/>
            <person name="Phillippy A.M."/>
            <person name="Ponting C.P."/>
            <person name="Pop M."/>
            <person name="Porcelli D."/>
            <person name="Powell J.R."/>
            <person name="Prohaska S."/>
            <person name="Pruitt K."/>
            <person name="Puig M."/>
            <person name="Quesneville H."/>
            <person name="Ram K.R."/>
            <person name="Rand D."/>
            <person name="Rasmussen M.D."/>
            <person name="Reed L.K."/>
            <person name="Reenan R."/>
            <person name="Reily A."/>
            <person name="Remington K.A."/>
            <person name="Rieger T.T."/>
            <person name="Ritchie M.G."/>
            <person name="Robin C."/>
            <person name="Rogers Y.H."/>
            <person name="Rohde C."/>
            <person name="Rozas J."/>
            <person name="Rubenfield M.J."/>
            <person name="Ruiz A."/>
            <person name="Russo S."/>
            <person name="Salzberg S.L."/>
            <person name="Sanchez-Gracia A."/>
            <person name="Saranga D.J."/>
            <person name="Sato H."/>
            <person name="Schaeffer S.W."/>
            <person name="Schatz M.C."/>
            <person name="Schlenke T."/>
            <person name="Schwartz R."/>
            <person name="Segarra C."/>
            <person name="Singh R.S."/>
            <person name="Sirot L."/>
            <person name="Sirota M."/>
            <person name="Sisneros N.B."/>
            <person name="Smith C.D."/>
            <person name="Smith T.F."/>
            <person name="Spieth J."/>
            <person name="Stage D.E."/>
            <person name="Stark A."/>
            <person name="Stephan W."/>
            <person name="Strausberg R.L."/>
            <person name="Strempel S."/>
            <person name="Sturgill D."/>
            <person name="Sutton G."/>
            <person name="Sutton G.G."/>
            <person name="Tao W."/>
            <person name="Teichmann S."/>
            <person name="Tobari Y.N."/>
            <person name="Tomimura Y."/>
            <person name="Tsolas J.M."/>
            <person name="Valente V.L."/>
            <person name="Venter E."/>
            <person name="Venter J.C."/>
            <person name="Vicario S."/>
            <person name="Vieira F.G."/>
            <person name="Vilella A.J."/>
            <person name="Villasante A."/>
            <person name="Walenz B."/>
            <person name="Wang J."/>
            <person name="Wasserman M."/>
            <person name="Watts T."/>
            <person name="Wilson D."/>
            <person name="Wilson R.K."/>
            <person name="Wing R.A."/>
            <person name="Wolfner M.F."/>
            <person name="Wong A."/>
            <person name="Wong G.K."/>
            <person name="Wu C.I."/>
            <person name="Wu G."/>
            <person name="Yamamoto D."/>
            <person name="Yang H.P."/>
            <person name="Yang S.P."/>
            <person name="Yorke J.A."/>
            <person name="Yoshida K."/>
            <person name="Zdobnov E."/>
            <person name="Zhang P."/>
            <person name="Zhang Y."/>
            <person name="Zimin A.V."/>
            <person name="Baldwin J."/>
            <person name="Abdouelleil A."/>
            <person name="Abdulkadir J."/>
            <person name="Abebe A."/>
            <person name="Abera B."/>
            <person name="Abreu J."/>
            <person name="Acer S.C."/>
            <person name="Aftuck L."/>
            <person name="Alexander A."/>
            <person name="An P."/>
            <person name="Anderson E."/>
            <person name="Anderson S."/>
            <person name="Arachi H."/>
            <person name="Azer M."/>
            <person name="Bachantsang P."/>
            <person name="Barry A."/>
            <person name="Bayul T."/>
            <person name="Berlin A."/>
            <person name="Bessette D."/>
            <person name="Bloom T."/>
            <person name="Blye J."/>
            <person name="Boguslavskiy L."/>
            <person name="Bonnet C."/>
            <person name="Boukhgalter B."/>
            <person name="Bourzgui I."/>
            <person name="Brown A."/>
            <person name="Cahill P."/>
            <person name="Channer S."/>
            <person name="Cheshatsang Y."/>
            <person name="Chuda L."/>
            <person name="Citroen M."/>
            <person name="Collymore A."/>
            <person name="Cooke P."/>
            <person name="Costello M."/>
            <person name="D'Aco K."/>
            <person name="Daza R."/>
            <person name="De Haan G."/>
            <person name="DeGray S."/>
            <person name="DeMaso C."/>
            <person name="Dhargay N."/>
            <person name="Dooley K."/>
            <person name="Dooley E."/>
            <person name="Doricent M."/>
            <person name="Dorje P."/>
            <person name="Dorjee K."/>
            <person name="Dupes A."/>
            <person name="Elong R."/>
            <person name="Falk J."/>
            <person name="Farina A."/>
            <person name="Faro S."/>
            <person name="Ferguson D."/>
            <person name="Fisher S."/>
            <person name="Foley C.D."/>
            <person name="Franke A."/>
            <person name="Friedrich D."/>
            <person name="Gadbois L."/>
            <person name="Gearin G."/>
            <person name="Gearin C.R."/>
            <person name="Giannoukos G."/>
            <person name="Goode T."/>
            <person name="Graham J."/>
            <person name="Grandbois E."/>
            <person name="Grewal S."/>
            <person name="Gyaltsen K."/>
            <person name="Hafez N."/>
            <person name="Hagos B."/>
            <person name="Hall J."/>
            <person name="Henson C."/>
            <person name="Hollinger A."/>
            <person name="Honan T."/>
            <person name="Huard M.D."/>
            <person name="Hughes L."/>
            <person name="Hurhula B."/>
            <person name="Husby M.E."/>
            <person name="Kamat A."/>
            <person name="Kanga B."/>
            <person name="Kashin S."/>
            <person name="Khazanovich D."/>
            <person name="Kisner P."/>
            <person name="Lance K."/>
            <person name="Lara M."/>
            <person name="Lee W."/>
            <person name="Lennon N."/>
            <person name="Letendre F."/>
            <person name="LeVine R."/>
            <person name="Lipovsky A."/>
            <person name="Liu X."/>
            <person name="Liu J."/>
            <person name="Liu S."/>
            <person name="Lokyitsang T."/>
            <person name="Lokyitsang Y."/>
            <person name="Lubonja R."/>
            <person name="Lui A."/>
            <person name="MacDonald P."/>
            <person name="Magnisalis V."/>
            <person name="Maru K."/>
            <person name="Matthews C."/>
            <person name="McCusker W."/>
            <person name="McDonough S."/>
            <person name="Mehta T."/>
            <person name="Meldrim J."/>
            <person name="Meneus L."/>
            <person name="Mihai O."/>
            <person name="Mihalev A."/>
            <person name="Mihova T."/>
            <person name="Mittelman R."/>
            <person name="Mlenga V."/>
            <person name="Montmayeur A."/>
            <person name="Mulrain L."/>
            <person name="Navidi A."/>
            <person name="Naylor J."/>
            <person name="Negash T."/>
            <person name="Nguyen T."/>
            <person name="Nguyen N."/>
            <person name="Nicol R."/>
            <person name="Norbu C."/>
            <person name="Norbu N."/>
            <person name="Novod N."/>
            <person name="O'Neill B."/>
            <person name="Osman S."/>
            <person name="Markiewicz E."/>
            <person name="Oyono O.L."/>
            <person name="Patti C."/>
            <person name="Phunkhang P."/>
            <person name="Pierre F."/>
            <person name="Priest M."/>
            <person name="Raghuraman S."/>
            <person name="Rege F."/>
            <person name="Reyes R."/>
            <person name="Rise C."/>
            <person name="Rogov P."/>
            <person name="Ross K."/>
            <person name="Ryan E."/>
            <person name="Settipalli S."/>
            <person name="Shea T."/>
            <person name="Sherpa N."/>
            <person name="Shi L."/>
            <person name="Shih D."/>
            <person name="Sparrow T."/>
            <person name="Spaulding J."/>
            <person name="Stalker J."/>
            <person name="Stange-Thomann N."/>
            <person name="Stavropoulos S."/>
            <person name="Stone C."/>
            <person name="Strader C."/>
            <person name="Tesfaye S."/>
            <person name="Thomson T."/>
            <person name="Thoulutsang Y."/>
            <person name="Thoulutsang D."/>
            <person name="Topham K."/>
            <person name="Topping I."/>
            <person name="Tsamla T."/>
            <person name="Vassiliev H."/>
            <person name="Vo A."/>
            <person name="Wangchuk T."/>
            <person name="Wangdi T."/>
            <person name="Weiand M."/>
            <person name="Wilkinson J."/>
            <person name="Wilson A."/>
            <person name="Yadav S."/>
            <person name="Young G."/>
            <person name="Yu Q."/>
            <person name="Zembek L."/>
            <person name="Zhong D."/>
            <person name="Zimmer A."/>
            <person name="Zwirko Z."/>
            <person name="Jaffe D.B."/>
            <person name="Alvarez P."/>
            <person name="Brockman W."/>
            <person name="Butler J."/>
            <person name="Chin C."/>
            <person name="Gnerre S."/>
            <person name="Grabherr M."/>
            <person name="Kleber M."/>
            <person name="Mauceli E."/>
            <person name="MacCallum I."/>
        </authorList>
    </citation>
    <scope>NUCLEOTIDE SEQUENCE [LARGE SCALE GENOMIC DNA]</scope>
    <source>
        <strain evidence="15">Tucson 15010-1051.87</strain>
    </source>
</reference>
<organism evidence="14 15">
    <name type="scientific">Drosophila virilis</name>
    <name type="common">Fruit fly</name>
    <dbReference type="NCBI Taxonomy" id="7244"/>
    <lineage>
        <taxon>Eukaryota</taxon>
        <taxon>Metazoa</taxon>
        <taxon>Ecdysozoa</taxon>
        <taxon>Arthropoda</taxon>
        <taxon>Hexapoda</taxon>
        <taxon>Insecta</taxon>
        <taxon>Pterygota</taxon>
        <taxon>Neoptera</taxon>
        <taxon>Endopterygota</taxon>
        <taxon>Diptera</taxon>
        <taxon>Brachycera</taxon>
        <taxon>Muscomorpha</taxon>
        <taxon>Ephydroidea</taxon>
        <taxon>Drosophilidae</taxon>
        <taxon>Drosophila</taxon>
    </lineage>
</organism>
<dbReference type="STRING" id="7244.B4LBW9"/>
<feature type="transmembrane region" description="Helical" evidence="12">
    <location>
        <begin position="72"/>
        <end position="98"/>
    </location>
</feature>
<dbReference type="SMART" id="SM00044">
    <property type="entry name" value="CYCc"/>
    <property type="match status" value="2"/>
</dbReference>
<feature type="transmembrane region" description="Helical" evidence="12">
    <location>
        <begin position="582"/>
        <end position="602"/>
    </location>
</feature>
<evidence type="ECO:0000256" key="2">
    <source>
        <dbReference type="ARBA" id="ARBA00004141"/>
    </source>
</evidence>
<comment type="subcellular location">
    <subcellularLocation>
        <location evidence="2">Membrane</location>
        <topology evidence="2">Multi-pass membrane protein</topology>
    </subcellularLocation>
</comment>
<gene>
    <name evidence="14" type="primary">Dvir\GJ11937</name>
    <name evidence="14" type="ORF">Dvir_GJ11937</name>
</gene>
<keyword evidence="11" id="KW-0456">Lyase</keyword>